<dbReference type="GeneID" id="60991249"/>
<accession>C6RGY2</accession>
<name>C6RGY2_9BACT</name>
<dbReference type="eggNOG" id="COG2931">
    <property type="taxonomic scope" value="Bacteria"/>
</dbReference>
<reference evidence="1 2" key="1">
    <citation type="submission" date="2009-07" db="EMBL/GenBank/DDBJ databases">
        <authorList>
            <person name="Madupu R."/>
            <person name="Sebastian Y."/>
            <person name="Durkin A.S."/>
            <person name="Torralba M."/>
            <person name="Methe B."/>
            <person name="Sutton G.G."/>
            <person name="Strausberg R.L."/>
            <person name="Nelson K.E."/>
        </authorList>
    </citation>
    <scope>NUCLEOTIDE SEQUENCE [LARGE SCALE GENOMIC DNA]</scope>
    <source>
        <strain evidence="1 2">RM3277</strain>
    </source>
</reference>
<keyword evidence="2" id="KW-1185">Reference proteome</keyword>
<dbReference type="Proteomes" id="UP000003107">
    <property type="component" value="Unassembled WGS sequence"/>
</dbReference>
<evidence type="ECO:0000313" key="1">
    <source>
        <dbReference type="EMBL" id="EET79338.1"/>
    </source>
</evidence>
<sequence>MAVTQAQVAQLYVALFNRAPEGAGFNAWVAAGANKTQAQLAQLMLESPAALAYYGNTIDSDRGYIETIYKNILGKDYTQDPNGIDSWVLHLQLGHSRGETLVKLFEVATSDIAKAADPVAAKIFENKTAISAYMAEKIPNIQTDSSGNYDYGIFQEIIRTTTATNLDEQKAKIDALANATVHTLNNTTETLTGSAGVDIYSAVVSSFADKNTLGVEDKIDGGAGNDMLNVKIDDSFTGFTTGYAKNIEGLNLVNTSNSQRVFNADKVEGLQSVSTHGANGVRVTNLSNIVDLTVIDQKDSTEVGIAYNTDLVKGNNDAQNLILNNVGRVTPDTEADSHKNSLKVKFNGIETLNITTRENASYIKEVENKFITVKGEADLTISTKDKNPDAPFKDFVNSLDASALIGNLTADLTESAYYTSIKSGNGNDTIKVGKLESNSVSIDMGAGNDTLQIEKVDALKQIKLKGVDNIEIFDKNDNVSALDLTGQTDVKSLKVGQLDQTLVVTSSSITTVNLTDKVDAKAASAGNGHGILHINDKFVDTINYAIDNVTTPQDLIGKVRVSESKNLTVNLDKSVKTVNGELTDNAASVIEAPKATTINVNVNMVENSGLALRNIHELKTINLTNNNPKKFTFDIHEDARVKTLNIATLGALDVLNNGLKYISEINVKGLANMPVASLVELHNLGSIDSENGVKLNVNDLVTVYQGSSHVTALKVGDVTTKKTTNAGANFNFKNVTNDIEVNKFDVGGEITFVANKIGNVKIADEIKSKNSGATFDISDSRFNVEISSGNGIDVKNDVNFTAKDVTGKVSIANIKAENVNISLTNIKGQNETSAVGVGDINGNYVKNVNITLKDVLKDVKVGTLDLKSAAVIDGKIKVKESTSINIDAGNTKGIVDLGNTGPVSADSVTVDLSKTIGANKFASIVADTVVYKGSTQTPLSTDVNITMKQDINSKDFVANITTSAQADKLVVTAATKFSLVNGSERVDGNDLKTATISGDMGTDATDEYTFDDTNAEKLTKIDFSGLKNVEKGTITNTASKVIENIKATDGDDTITLAGDQKAAKISIDAGEGENTIKTGTFLTPGHADADPKGQNITIKSGSGNDTFDVSASLIGAGFDSANESHTRLVTIDKINVGDKIKFAGGTTAIEKVTLNANGNAQDNFALAAKLGGFFDGTNNQAGKIYAYSYLNDTYLVYNAAAGDTDFGAGDTIVKLSGVNIANLNTTVNAGEVTINAF</sequence>
<dbReference type="RefSeq" id="WP_002948838.1">
    <property type="nucleotide sequence ID" value="NZ_ACVQ01000022.1"/>
</dbReference>
<comment type="caution">
    <text evidence="1">The sequence shown here is derived from an EMBL/GenBank/DDBJ whole genome shotgun (WGS) entry which is preliminary data.</text>
</comment>
<protein>
    <recommendedName>
        <fullName evidence="3">Surface array protein</fullName>
    </recommendedName>
</protein>
<dbReference type="EMBL" id="ACVQ01000022">
    <property type="protein sequence ID" value="EET79338.1"/>
    <property type="molecule type" value="Genomic_DNA"/>
</dbReference>
<evidence type="ECO:0000313" key="2">
    <source>
        <dbReference type="Proteomes" id="UP000003107"/>
    </source>
</evidence>
<proteinExistence type="predicted"/>
<dbReference type="OrthoDB" id="5358726at2"/>
<dbReference type="AlphaFoldDB" id="C6RGY2"/>
<dbReference type="STRING" id="553219.CAMSH0001_1616"/>
<organism evidence="1 2">
    <name type="scientific">Campylobacter showae RM3277</name>
    <dbReference type="NCBI Taxonomy" id="553219"/>
    <lineage>
        <taxon>Bacteria</taxon>
        <taxon>Pseudomonadati</taxon>
        <taxon>Campylobacterota</taxon>
        <taxon>Epsilonproteobacteria</taxon>
        <taxon>Campylobacterales</taxon>
        <taxon>Campylobacteraceae</taxon>
        <taxon>Campylobacter</taxon>
    </lineage>
</organism>
<gene>
    <name evidence="1" type="ORF">CAMSH0001_1616</name>
</gene>
<evidence type="ECO:0008006" key="3">
    <source>
        <dbReference type="Google" id="ProtNLM"/>
    </source>
</evidence>